<evidence type="ECO:0000256" key="6">
    <source>
        <dbReference type="ARBA" id="ARBA00022676"/>
    </source>
</evidence>
<dbReference type="AlphaFoldDB" id="A0A0X8JPC9"/>
<reference evidence="12" key="1">
    <citation type="submission" date="2016-02" db="EMBL/GenBank/DDBJ databases">
        <authorList>
            <person name="Holder M.E."/>
            <person name="Ajami N.J."/>
            <person name="Petrosino J.F."/>
        </authorList>
    </citation>
    <scope>NUCLEOTIDE SEQUENCE [LARGE SCALE GENOMIC DNA]</scope>
    <source>
        <strain evidence="12">DSM 12838</strain>
    </source>
</reference>
<keyword evidence="5 10" id="KW-0441">Lipid A biosynthesis</keyword>
<dbReference type="KEGG" id="doa:AXF15_04430"/>
<keyword evidence="4 10" id="KW-0444">Lipid biosynthesis</keyword>
<gene>
    <name evidence="10" type="primary">lpxB</name>
    <name evidence="11" type="ORF">AXF15_04430</name>
</gene>
<dbReference type="GO" id="GO:0005543">
    <property type="term" value="F:phospholipid binding"/>
    <property type="evidence" value="ECO:0007669"/>
    <property type="project" value="TreeGrafter"/>
</dbReference>
<evidence type="ECO:0000256" key="10">
    <source>
        <dbReference type="HAMAP-Rule" id="MF_00392"/>
    </source>
</evidence>
<dbReference type="EMBL" id="CP014230">
    <property type="protein sequence ID" value="AMD92430.1"/>
    <property type="molecule type" value="Genomic_DNA"/>
</dbReference>
<dbReference type="UniPathway" id="UPA00973"/>
<comment type="function">
    <text evidence="1 10">Condensation of UDP-2,3-diacylglucosamine and 2,3-diacylglucosamine-1-phosphate to form lipid A disaccharide, a precursor of lipid A, a phosphorylated glycolipid that anchors the lipopolysaccharide to the outer membrane of the cell.</text>
</comment>
<dbReference type="PANTHER" id="PTHR30372">
    <property type="entry name" value="LIPID-A-DISACCHARIDE SYNTHASE"/>
    <property type="match status" value="1"/>
</dbReference>
<dbReference type="EC" id="2.4.1.182" evidence="2 10"/>
<comment type="pathway">
    <text evidence="10">Bacterial outer membrane biogenesis; LPS lipid A biosynthesis.</text>
</comment>
<evidence type="ECO:0000256" key="8">
    <source>
        <dbReference type="ARBA" id="ARBA00023098"/>
    </source>
</evidence>
<evidence type="ECO:0000256" key="2">
    <source>
        <dbReference type="ARBA" id="ARBA00012687"/>
    </source>
</evidence>
<dbReference type="SUPFAM" id="SSF53756">
    <property type="entry name" value="UDP-Glycosyltransferase/glycogen phosphorylase"/>
    <property type="match status" value="1"/>
</dbReference>
<keyword evidence="8 10" id="KW-0443">Lipid metabolism</keyword>
<dbReference type="Proteomes" id="UP000063964">
    <property type="component" value="Chromosome"/>
</dbReference>
<evidence type="ECO:0000256" key="1">
    <source>
        <dbReference type="ARBA" id="ARBA00002056"/>
    </source>
</evidence>
<comment type="catalytic activity">
    <reaction evidence="9 10">
        <text>a lipid X + a UDP-2-N,3-O-bis[(3R)-3-hydroxyacyl]-alpha-D-glucosamine = a lipid A disaccharide + UDP + H(+)</text>
        <dbReference type="Rhea" id="RHEA:67828"/>
        <dbReference type="ChEBI" id="CHEBI:15378"/>
        <dbReference type="ChEBI" id="CHEBI:58223"/>
        <dbReference type="ChEBI" id="CHEBI:137748"/>
        <dbReference type="ChEBI" id="CHEBI:176338"/>
        <dbReference type="ChEBI" id="CHEBI:176343"/>
        <dbReference type="EC" id="2.4.1.182"/>
    </reaction>
</comment>
<dbReference type="InterPro" id="IPR003835">
    <property type="entry name" value="Glyco_trans_19"/>
</dbReference>
<sequence>MTDSLWINAGEASGDLHGQLLIRALRQLCPDLSIAGMAGPAMRAEGMVSPLHTEALSVMGLTEVLTRLPGIFSMLHRIREELSSRRPGAVVLIDAPEFHFRMARIARSLGIPVIYYISPKLWAWREGRVRFLREHVDRLISILPFEVDFYARHGMKIDYVGHPLLDTVRSAHILDTPRQDHRIGILPGSRTSEITRLLPIFSRAADLLSGVFPDLKFVLPVAPGMSPELLTRFWTAQVPVSFTDSARRYETMRSCRAIMAASGTATLETALLETPTAVAYKVSNISFALGKRLVRTPYVSLPNLILNAPVFPELLQDDATAAAIATHMSRWIPETRVRAAMLDRLKRLPDLLGNGGAALRAARIVLDVLHR</sequence>
<evidence type="ECO:0000256" key="3">
    <source>
        <dbReference type="ARBA" id="ARBA00020902"/>
    </source>
</evidence>
<evidence type="ECO:0000313" key="11">
    <source>
        <dbReference type="EMBL" id="AMD92430.1"/>
    </source>
</evidence>
<dbReference type="STRING" id="888061.AXF15_04430"/>
<comment type="similarity">
    <text evidence="10">Belongs to the LpxB family.</text>
</comment>
<evidence type="ECO:0000256" key="7">
    <source>
        <dbReference type="ARBA" id="ARBA00022679"/>
    </source>
</evidence>
<evidence type="ECO:0000313" key="12">
    <source>
        <dbReference type="Proteomes" id="UP000063964"/>
    </source>
</evidence>
<proteinExistence type="inferred from homology"/>
<dbReference type="GO" id="GO:0016020">
    <property type="term" value="C:membrane"/>
    <property type="evidence" value="ECO:0007669"/>
    <property type="project" value="GOC"/>
</dbReference>
<protein>
    <recommendedName>
        <fullName evidence="3 10">Lipid-A-disaccharide synthase</fullName>
        <ecNumber evidence="2 10">2.4.1.182</ecNumber>
    </recommendedName>
</protein>
<keyword evidence="6 10" id="KW-0328">Glycosyltransferase</keyword>
<keyword evidence="7 10" id="KW-0808">Transferase</keyword>
<name>A0A0X8JPC9_9BACT</name>
<dbReference type="HAMAP" id="MF_00392">
    <property type="entry name" value="LpxB"/>
    <property type="match status" value="1"/>
</dbReference>
<evidence type="ECO:0000256" key="4">
    <source>
        <dbReference type="ARBA" id="ARBA00022516"/>
    </source>
</evidence>
<keyword evidence="12" id="KW-1185">Reference proteome</keyword>
<dbReference type="GO" id="GO:0008915">
    <property type="term" value="F:lipid-A-disaccharide synthase activity"/>
    <property type="evidence" value="ECO:0007669"/>
    <property type="project" value="UniProtKB-UniRule"/>
</dbReference>
<dbReference type="GO" id="GO:0009245">
    <property type="term" value="P:lipid A biosynthetic process"/>
    <property type="evidence" value="ECO:0007669"/>
    <property type="project" value="UniProtKB-UniRule"/>
</dbReference>
<evidence type="ECO:0000256" key="9">
    <source>
        <dbReference type="ARBA" id="ARBA00048975"/>
    </source>
</evidence>
<dbReference type="NCBIfam" id="TIGR00215">
    <property type="entry name" value="lpxB"/>
    <property type="match status" value="1"/>
</dbReference>
<accession>A0A0X8JPC9</accession>
<dbReference type="Pfam" id="PF02684">
    <property type="entry name" value="LpxB"/>
    <property type="match status" value="1"/>
</dbReference>
<evidence type="ECO:0000256" key="5">
    <source>
        <dbReference type="ARBA" id="ARBA00022556"/>
    </source>
</evidence>
<dbReference type="PANTHER" id="PTHR30372:SF4">
    <property type="entry name" value="LIPID-A-DISACCHARIDE SYNTHASE, MITOCHONDRIAL-RELATED"/>
    <property type="match status" value="1"/>
</dbReference>
<dbReference type="OrthoDB" id="9801642at2"/>
<dbReference type="RefSeq" id="WP_066603838.1">
    <property type="nucleotide sequence ID" value="NZ_CP014230.1"/>
</dbReference>
<organism evidence="11 12">
    <name type="scientific">Desulfomicrobium orale DSM 12838</name>
    <dbReference type="NCBI Taxonomy" id="888061"/>
    <lineage>
        <taxon>Bacteria</taxon>
        <taxon>Pseudomonadati</taxon>
        <taxon>Thermodesulfobacteriota</taxon>
        <taxon>Desulfovibrionia</taxon>
        <taxon>Desulfovibrionales</taxon>
        <taxon>Desulfomicrobiaceae</taxon>
        <taxon>Desulfomicrobium</taxon>
    </lineage>
</organism>